<evidence type="ECO:0000313" key="5">
    <source>
        <dbReference type="Proteomes" id="UP000192140"/>
    </source>
</evidence>
<dbReference type="PANTHER" id="PTHR16943:SF8">
    <property type="entry name" value="2-METHYLCITRATE DEHYDRATASE"/>
    <property type="match status" value="1"/>
</dbReference>
<dbReference type="Pfam" id="PF19305">
    <property type="entry name" value="MmgE_PrpD_C"/>
    <property type="match status" value="1"/>
</dbReference>
<dbReference type="AlphaFoldDB" id="A0A1S7U873"/>
<dbReference type="InterPro" id="IPR045337">
    <property type="entry name" value="MmgE_PrpD_C"/>
</dbReference>
<reference evidence="4" key="1">
    <citation type="submission" date="2016-01" db="EMBL/GenBank/DDBJ databases">
        <authorList>
            <person name="Regsiter A."/>
            <person name="william w."/>
        </authorList>
    </citation>
    <scope>NUCLEOTIDE SEQUENCE</scope>
    <source>
        <strain evidence="4">NCPPB 1641</strain>
    </source>
</reference>
<dbReference type="InterPro" id="IPR042183">
    <property type="entry name" value="MmgE/PrpD_sf_1"/>
</dbReference>
<organism evidence="4 5">
    <name type="scientific">Agrobacterium deltaense NCPPB 1641</name>
    <dbReference type="NCBI Taxonomy" id="1183425"/>
    <lineage>
        <taxon>Bacteria</taxon>
        <taxon>Pseudomonadati</taxon>
        <taxon>Pseudomonadota</taxon>
        <taxon>Alphaproteobacteria</taxon>
        <taxon>Hyphomicrobiales</taxon>
        <taxon>Rhizobiaceae</taxon>
        <taxon>Rhizobium/Agrobacterium group</taxon>
        <taxon>Agrobacterium</taxon>
    </lineage>
</organism>
<feature type="domain" description="MmgE/PrpD C-terminal" evidence="3">
    <location>
        <begin position="295"/>
        <end position="462"/>
    </location>
</feature>
<evidence type="ECO:0000259" key="2">
    <source>
        <dbReference type="Pfam" id="PF03972"/>
    </source>
</evidence>
<gene>
    <name evidence="4" type="ORF">AGR7A_pAt20105</name>
</gene>
<dbReference type="InterPro" id="IPR045336">
    <property type="entry name" value="MmgE_PrpD_N"/>
</dbReference>
<evidence type="ECO:0000256" key="1">
    <source>
        <dbReference type="ARBA" id="ARBA00006174"/>
    </source>
</evidence>
<evidence type="ECO:0000313" key="4">
    <source>
        <dbReference type="EMBL" id="CVI63126.1"/>
    </source>
</evidence>
<dbReference type="PANTHER" id="PTHR16943">
    <property type="entry name" value="2-METHYLCITRATE DEHYDRATASE-RELATED"/>
    <property type="match status" value="1"/>
</dbReference>
<name>A0A1S7U873_9HYPH</name>
<proteinExistence type="inferred from homology"/>
<dbReference type="Proteomes" id="UP000192140">
    <property type="component" value="Unassembled WGS sequence"/>
</dbReference>
<dbReference type="SUPFAM" id="SSF103378">
    <property type="entry name" value="2-methylcitrate dehydratase PrpD"/>
    <property type="match status" value="1"/>
</dbReference>
<dbReference type="GO" id="GO:0016829">
    <property type="term" value="F:lyase activity"/>
    <property type="evidence" value="ECO:0007669"/>
    <property type="project" value="InterPro"/>
</dbReference>
<keyword evidence="5" id="KW-1185">Reference proteome</keyword>
<protein>
    <submittedName>
        <fullName evidence="4">MmgE/PrpD family protein</fullName>
    </submittedName>
</protein>
<sequence length="493" mass="52816">MPPAMGYVQHAAARQTCLPPVNSREGAMTTPATQALADYLVNACFENLPPDVVEKAKLCLMDSVGCFFGGHQTPVASGLERLSAGIVGVSSSVPCPDPDPVWQAFHYATLANALDLDDIYWKGHPGATVIAAALAIGNQSRSTGRDLIVAIVAGYEVGCRIGMSLLHNTPRKTVHGHGTWQIFGAAAAAAKLLKLSHKQAAHALAIAAVNAPVASVMKTVYGDTPTMAKNNFATAAMGGVNAAFLARAGFEGPLDVFEGETGFWRMAGADGVDLSRLKIGPDMRYEIRDVGFKEFSCCRIIQSSVEAAVEAFALGAVEGTGHDVIEIEVFAPEIVCRAPFNDPEPRDMWAAQFSAPFAIAMGVLGHAAGPEWFAPSRFLDQTVRDLTAKIRLSPLRSTDRSRQHHGAKVRLHLLDGHVVEATVEVAKGDAANPLAPSFLEEKFLRLSAARLHGTRRQQILQFLKQLELKDDLRFLLDTIRKPGGAPQSGERPM</sequence>
<dbReference type="InterPro" id="IPR036148">
    <property type="entry name" value="MmgE/PrpD_sf"/>
</dbReference>
<dbReference type="EMBL" id="FCNP01000049">
    <property type="protein sequence ID" value="CVI63126.1"/>
    <property type="molecule type" value="Genomic_DNA"/>
</dbReference>
<comment type="caution">
    <text evidence="4">The sequence shown here is derived from an EMBL/GenBank/DDBJ whole genome shotgun (WGS) entry which is preliminary data.</text>
</comment>
<dbReference type="Gene3D" id="3.30.1330.120">
    <property type="entry name" value="2-methylcitrate dehydratase PrpD"/>
    <property type="match status" value="1"/>
</dbReference>
<accession>A0A1S7U873</accession>
<evidence type="ECO:0000259" key="3">
    <source>
        <dbReference type="Pfam" id="PF19305"/>
    </source>
</evidence>
<dbReference type="Gene3D" id="1.10.4100.10">
    <property type="entry name" value="2-methylcitrate dehydratase PrpD"/>
    <property type="match status" value="1"/>
</dbReference>
<dbReference type="InterPro" id="IPR005656">
    <property type="entry name" value="MmgE_PrpD"/>
</dbReference>
<dbReference type="InterPro" id="IPR042188">
    <property type="entry name" value="MmgE/PrpD_sf_2"/>
</dbReference>
<comment type="similarity">
    <text evidence="1">Belongs to the PrpD family.</text>
</comment>
<dbReference type="Pfam" id="PF03972">
    <property type="entry name" value="MmgE_PrpD_N"/>
    <property type="match status" value="1"/>
</dbReference>
<feature type="domain" description="MmgE/PrpD N-terminal" evidence="2">
    <location>
        <begin position="34"/>
        <end position="266"/>
    </location>
</feature>